<evidence type="ECO:0000313" key="1">
    <source>
        <dbReference type="EMBL" id="EDW68464.2"/>
    </source>
</evidence>
<gene>
    <name evidence="1" type="primary">Dvir\GJ12730</name>
    <name evidence="1" type="ORF">Dvir_GJ12730</name>
</gene>
<evidence type="ECO:0008006" key="3">
    <source>
        <dbReference type="Google" id="ProtNLM"/>
    </source>
</evidence>
<sequence length="296" mass="33770">MQTQSMSISEQHRIGLRDLLINETNTPVLLQLARSVTKNVCSIEEPEEALDYLTAHTEDIHKLMYKRHITRDLLFKYLHKRQPGTYTDFTKADLVMRVINYWDQQLNAGTMQVQSSAIVDTYCPTQPCREEEFPIHLIARKFGEWFFDKYNSDQLKLTDLWSDAALQLEVIADDGTSEMQCASAEQVLLALISAKQQFGFYFNPNLTHSGVQGRIDNFGQVVVLCCGTLHTADRSVGVFECVFGLLRDPHANNNWKPKKFKCLLRSELRPPRLHTLTASETLQTALTLPTTSDTLD</sequence>
<accession>B4LHD4</accession>
<dbReference type="InParanoid" id="B4LHD4"/>
<dbReference type="InterPro" id="IPR026698">
    <property type="entry name" value="UPF_C3orf38"/>
</dbReference>
<dbReference type="OrthoDB" id="6407068at2759"/>
<dbReference type="Proteomes" id="UP000008792">
    <property type="component" value="Unassembled WGS sequence"/>
</dbReference>
<dbReference type="STRING" id="7244.B4LHD4"/>
<dbReference type="PANTHER" id="PTHR21084">
    <property type="entry name" value="DENSE INCISORS"/>
    <property type="match status" value="1"/>
</dbReference>
<dbReference type="eggNOG" id="ENOG502RKN5">
    <property type="taxonomic scope" value="Eukaryota"/>
</dbReference>
<dbReference type="Pfam" id="PF15008">
    <property type="entry name" value="DUF4518"/>
    <property type="match status" value="1"/>
</dbReference>
<reference evidence="1 2" key="1">
    <citation type="journal article" date="2007" name="Nature">
        <title>Evolution of genes and genomes on the Drosophila phylogeny.</title>
        <authorList>
            <consortium name="Drosophila 12 Genomes Consortium"/>
            <person name="Clark A.G."/>
            <person name="Eisen M.B."/>
            <person name="Smith D.R."/>
            <person name="Bergman C.M."/>
            <person name="Oliver B."/>
            <person name="Markow T.A."/>
            <person name="Kaufman T.C."/>
            <person name="Kellis M."/>
            <person name="Gelbart W."/>
            <person name="Iyer V.N."/>
            <person name="Pollard D.A."/>
            <person name="Sackton T.B."/>
            <person name="Larracuente A.M."/>
            <person name="Singh N.D."/>
            <person name="Abad J.P."/>
            <person name="Abt D.N."/>
            <person name="Adryan B."/>
            <person name="Aguade M."/>
            <person name="Akashi H."/>
            <person name="Anderson W.W."/>
            <person name="Aquadro C.F."/>
            <person name="Ardell D.H."/>
            <person name="Arguello R."/>
            <person name="Artieri C.G."/>
            <person name="Barbash D.A."/>
            <person name="Barker D."/>
            <person name="Barsanti P."/>
            <person name="Batterham P."/>
            <person name="Batzoglou S."/>
            <person name="Begun D."/>
            <person name="Bhutkar A."/>
            <person name="Blanco E."/>
            <person name="Bosak S.A."/>
            <person name="Bradley R.K."/>
            <person name="Brand A.D."/>
            <person name="Brent M.R."/>
            <person name="Brooks A.N."/>
            <person name="Brown R.H."/>
            <person name="Butlin R.K."/>
            <person name="Caggese C."/>
            <person name="Calvi B.R."/>
            <person name="Bernardo de Carvalho A."/>
            <person name="Caspi A."/>
            <person name="Castrezana S."/>
            <person name="Celniker S.E."/>
            <person name="Chang J.L."/>
            <person name="Chapple C."/>
            <person name="Chatterji S."/>
            <person name="Chinwalla A."/>
            <person name="Civetta A."/>
            <person name="Clifton S.W."/>
            <person name="Comeron J.M."/>
            <person name="Costello J.C."/>
            <person name="Coyne J.A."/>
            <person name="Daub J."/>
            <person name="David R.G."/>
            <person name="Delcher A.L."/>
            <person name="Delehaunty K."/>
            <person name="Do C.B."/>
            <person name="Ebling H."/>
            <person name="Edwards K."/>
            <person name="Eickbush T."/>
            <person name="Evans J.D."/>
            <person name="Filipski A."/>
            <person name="Findeiss S."/>
            <person name="Freyhult E."/>
            <person name="Fulton L."/>
            <person name="Fulton R."/>
            <person name="Garcia A.C."/>
            <person name="Gardiner A."/>
            <person name="Garfield D.A."/>
            <person name="Garvin B.E."/>
            <person name="Gibson G."/>
            <person name="Gilbert D."/>
            <person name="Gnerre S."/>
            <person name="Godfrey J."/>
            <person name="Good R."/>
            <person name="Gotea V."/>
            <person name="Gravely B."/>
            <person name="Greenberg A.J."/>
            <person name="Griffiths-Jones S."/>
            <person name="Gross S."/>
            <person name="Guigo R."/>
            <person name="Gustafson E.A."/>
            <person name="Haerty W."/>
            <person name="Hahn M.W."/>
            <person name="Halligan D.L."/>
            <person name="Halpern A.L."/>
            <person name="Halter G.M."/>
            <person name="Han M.V."/>
            <person name="Heger A."/>
            <person name="Hillier L."/>
            <person name="Hinrichs A.S."/>
            <person name="Holmes I."/>
            <person name="Hoskins R.A."/>
            <person name="Hubisz M.J."/>
            <person name="Hultmark D."/>
            <person name="Huntley M.A."/>
            <person name="Jaffe D.B."/>
            <person name="Jagadeeshan S."/>
            <person name="Jeck W.R."/>
            <person name="Johnson J."/>
            <person name="Jones C.D."/>
            <person name="Jordan W.C."/>
            <person name="Karpen G.H."/>
            <person name="Kataoka E."/>
            <person name="Keightley P.D."/>
            <person name="Kheradpour P."/>
            <person name="Kirkness E.F."/>
            <person name="Koerich L.B."/>
            <person name="Kristiansen K."/>
            <person name="Kudrna D."/>
            <person name="Kulathinal R.J."/>
            <person name="Kumar S."/>
            <person name="Kwok R."/>
            <person name="Lander E."/>
            <person name="Langley C.H."/>
            <person name="Lapoint R."/>
            <person name="Lazzaro B.P."/>
            <person name="Lee S.J."/>
            <person name="Levesque L."/>
            <person name="Li R."/>
            <person name="Lin C.F."/>
            <person name="Lin M.F."/>
            <person name="Lindblad-Toh K."/>
            <person name="Llopart A."/>
            <person name="Long M."/>
            <person name="Low L."/>
            <person name="Lozovsky E."/>
            <person name="Lu J."/>
            <person name="Luo M."/>
            <person name="Machado C.A."/>
            <person name="Makalowski W."/>
            <person name="Marzo M."/>
            <person name="Matsuda M."/>
            <person name="Matzkin L."/>
            <person name="McAllister B."/>
            <person name="McBride C.S."/>
            <person name="McKernan B."/>
            <person name="McKernan K."/>
            <person name="Mendez-Lago M."/>
            <person name="Minx P."/>
            <person name="Mollenhauer M.U."/>
            <person name="Montooth K."/>
            <person name="Mount S.M."/>
            <person name="Mu X."/>
            <person name="Myers E."/>
            <person name="Negre B."/>
            <person name="Newfeld S."/>
            <person name="Nielsen R."/>
            <person name="Noor M.A."/>
            <person name="O'Grady P."/>
            <person name="Pachter L."/>
            <person name="Papaceit M."/>
            <person name="Parisi M.J."/>
            <person name="Parisi M."/>
            <person name="Parts L."/>
            <person name="Pedersen J.S."/>
            <person name="Pesole G."/>
            <person name="Phillippy A.M."/>
            <person name="Ponting C.P."/>
            <person name="Pop M."/>
            <person name="Porcelli D."/>
            <person name="Powell J.R."/>
            <person name="Prohaska S."/>
            <person name="Pruitt K."/>
            <person name="Puig M."/>
            <person name="Quesneville H."/>
            <person name="Ram K.R."/>
            <person name="Rand D."/>
            <person name="Rasmussen M.D."/>
            <person name="Reed L.K."/>
            <person name="Reenan R."/>
            <person name="Reily A."/>
            <person name="Remington K.A."/>
            <person name="Rieger T.T."/>
            <person name="Ritchie M.G."/>
            <person name="Robin C."/>
            <person name="Rogers Y.H."/>
            <person name="Rohde C."/>
            <person name="Rozas J."/>
            <person name="Rubenfield M.J."/>
            <person name="Ruiz A."/>
            <person name="Russo S."/>
            <person name="Salzberg S.L."/>
            <person name="Sanchez-Gracia A."/>
            <person name="Saranga D.J."/>
            <person name="Sato H."/>
            <person name="Schaeffer S.W."/>
            <person name="Schatz M.C."/>
            <person name="Schlenke T."/>
            <person name="Schwartz R."/>
            <person name="Segarra C."/>
            <person name="Singh R.S."/>
            <person name="Sirot L."/>
            <person name="Sirota M."/>
            <person name="Sisneros N.B."/>
            <person name="Smith C.D."/>
            <person name="Smith T.F."/>
            <person name="Spieth J."/>
            <person name="Stage D.E."/>
            <person name="Stark A."/>
            <person name="Stephan W."/>
            <person name="Strausberg R.L."/>
            <person name="Strempel S."/>
            <person name="Sturgill D."/>
            <person name="Sutton G."/>
            <person name="Sutton G.G."/>
            <person name="Tao W."/>
            <person name="Teichmann S."/>
            <person name="Tobari Y.N."/>
            <person name="Tomimura Y."/>
            <person name="Tsolas J.M."/>
            <person name="Valente V.L."/>
            <person name="Venter E."/>
            <person name="Venter J.C."/>
            <person name="Vicario S."/>
            <person name="Vieira F.G."/>
            <person name="Vilella A.J."/>
            <person name="Villasante A."/>
            <person name="Walenz B."/>
            <person name="Wang J."/>
            <person name="Wasserman M."/>
            <person name="Watts T."/>
            <person name="Wilson D."/>
            <person name="Wilson R.K."/>
            <person name="Wing R.A."/>
            <person name="Wolfner M.F."/>
            <person name="Wong A."/>
            <person name="Wong G.K."/>
            <person name="Wu C.I."/>
            <person name="Wu G."/>
            <person name="Yamamoto D."/>
            <person name="Yang H.P."/>
            <person name="Yang S.P."/>
            <person name="Yorke J.A."/>
            <person name="Yoshida K."/>
            <person name="Zdobnov E."/>
            <person name="Zhang P."/>
            <person name="Zhang Y."/>
            <person name="Zimin A.V."/>
            <person name="Baldwin J."/>
            <person name="Abdouelleil A."/>
            <person name="Abdulkadir J."/>
            <person name="Abebe A."/>
            <person name="Abera B."/>
            <person name="Abreu J."/>
            <person name="Acer S.C."/>
            <person name="Aftuck L."/>
            <person name="Alexander A."/>
            <person name="An P."/>
            <person name="Anderson E."/>
            <person name="Anderson S."/>
            <person name="Arachi H."/>
            <person name="Azer M."/>
            <person name="Bachantsang P."/>
            <person name="Barry A."/>
            <person name="Bayul T."/>
            <person name="Berlin A."/>
            <person name="Bessette D."/>
            <person name="Bloom T."/>
            <person name="Blye J."/>
            <person name="Boguslavskiy L."/>
            <person name="Bonnet C."/>
            <person name="Boukhgalter B."/>
            <person name="Bourzgui I."/>
            <person name="Brown A."/>
            <person name="Cahill P."/>
            <person name="Channer S."/>
            <person name="Cheshatsang Y."/>
            <person name="Chuda L."/>
            <person name="Citroen M."/>
            <person name="Collymore A."/>
            <person name="Cooke P."/>
            <person name="Costello M."/>
            <person name="D'Aco K."/>
            <person name="Daza R."/>
            <person name="De Haan G."/>
            <person name="DeGray S."/>
            <person name="DeMaso C."/>
            <person name="Dhargay N."/>
            <person name="Dooley K."/>
            <person name="Dooley E."/>
            <person name="Doricent M."/>
            <person name="Dorje P."/>
            <person name="Dorjee K."/>
            <person name="Dupes A."/>
            <person name="Elong R."/>
            <person name="Falk J."/>
            <person name="Farina A."/>
            <person name="Faro S."/>
            <person name="Ferguson D."/>
            <person name="Fisher S."/>
            <person name="Foley C.D."/>
            <person name="Franke A."/>
            <person name="Friedrich D."/>
            <person name="Gadbois L."/>
            <person name="Gearin G."/>
            <person name="Gearin C.R."/>
            <person name="Giannoukos G."/>
            <person name="Goode T."/>
            <person name="Graham J."/>
            <person name="Grandbois E."/>
            <person name="Grewal S."/>
            <person name="Gyaltsen K."/>
            <person name="Hafez N."/>
            <person name="Hagos B."/>
            <person name="Hall J."/>
            <person name="Henson C."/>
            <person name="Hollinger A."/>
            <person name="Honan T."/>
            <person name="Huard M.D."/>
            <person name="Hughes L."/>
            <person name="Hurhula B."/>
            <person name="Husby M.E."/>
            <person name="Kamat A."/>
            <person name="Kanga B."/>
            <person name="Kashin S."/>
            <person name="Khazanovich D."/>
            <person name="Kisner P."/>
            <person name="Lance K."/>
            <person name="Lara M."/>
            <person name="Lee W."/>
            <person name="Lennon N."/>
            <person name="Letendre F."/>
            <person name="LeVine R."/>
            <person name="Lipovsky A."/>
            <person name="Liu X."/>
            <person name="Liu J."/>
            <person name="Liu S."/>
            <person name="Lokyitsang T."/>
            <person name="Lokyitsang Y."/>
            <person name="Lubonja R."/>
            <person name="Lui A."/>
            <person name="MacDonald P."/>
            <person name="Magnisalis V."/>
            <person name="Maru K."/>
            <person name="Matthews C."/>
            <person name="McCusker W."/>
            <person name="McDonough S."/>
            <person name="Mehta T."/>
            <person name="Meldrim J."/>
            <person name="Meneus L."/>
            <person name="Mihai O."/>
            <person name="Mihalev A."/>
            <person name="Mihova T."/>
            <person name="Mittelman R."/>
            <person name="Mlenga V."/>
            <person name="Montmayeur A."/>
            <person name="Mulrain L."/>
            <person name="Navidi A."/>
            <person name="Naylor J."/>
            <person name="Negash T."/>
            <person name="Nguyen T."/>
            <person name="Nguyen N."/>
            <person name="Nicol R."/>
            <person name="Norbu C."/>
            <person name="Norbu N."/>
            <person name="Novod N."/>
            <person name="O'Neill B."/>
            <person name="Osman S."/>
            <person name="Markiewicz E."/>
            <person name="Oyono O.L."/>
            <person name="Patti C."/>
            <person name="Phunkhang P."/>
            <person name="Pierre F."/>
            <person name="Priest M."/>
            <person name="Raghuraman S."/>
            <person name="Rege F."/>
            <person name="Reyes R."/>
            <person name="Rise C."/>
            <person name="Rogov P."/>
            <person name="Ross K."/>
            <person name="Ryan E."/>
            <person name="Settipalli S."/>
            <person name="Shea T."/>
            <person name="Sherpa N."/>
            <person name="Shi L."/>
            <person name="Shih D."/>
            <person name="Sparrow T."/>
            <person name="Spaulding J."/>
            <person name="Stalker J."/>
            <person name="Stange-Thomann N."/>
            <person name="Stavropoulos S."/>
            <person name="Stone C."/>
            <person name="Strader C."/>
            <person name="Tesfaye S."/>
            <person name="Thomson T."/>
            <person name="Thoulutsang Y."/>
            <person name="Thoulutsang D."/>
            <person name="Topham K."/>
            <person name="Topping I."/>
            <person name="Tsamla T."/>
            <person name="Vassiliev H."/>
            <person name="Vo A."/>
            <person name="Wangchuk T."/>
            <person name="Wangdi T."/>
            <person name="Weiand M."/>
            <person name="Wilkinson J."/>
            <person name="Wilson A."/>
            <person name="Yadav S."/>
            <person name="Young G."/>
            <person name="Yu Q."/>
            <person name="Zembek L."/>
            <person name="Zhong D."/>
            <person name="Zimmer A."/>
            <person name="Zwirko Z."/>
            <person name="Jaffe D.B."/>
            <person name="Alvarez P."/>
            <person name="Brockman W."/>
            <person name="Butler J."/>
            <person name="Chin C."/>
            <person name="Gnerre S."/>
            <person name="Grabherr M."/>
            <person name="Kleber M."/>
            <person name="Mauceli E."/>
            <person name="MacCallum I."/>
        </authorList>
    </citation>
    <scope>NUCLEOTIDE SEQUENCE [LARGE SCALE GENOMIC DNA]</scope>
    <source>
        <strain evidence="2">Tucson 15010-1051.87</strain>
    </source>
</reference>
<dbReference type="PANTHER" id="PTHR21084:SF1">
    <property type="entry name" value="DENSE INCISORS"/>
    <property type="match status" value="1"/>
</dbReference>
<protein>
    <recommendedName>
        <fullName evidence="3">NTF2 domain-containing protein</fullName>
    </recommendedName>
</protein>
<dbReference type="AlphaFoldDB" id="B4LHD4"/>
<dbReference type="EMBL" id="CH940647">
    <property type="protein sequence ID" value="EDW68464.2"/>
    <property type="molecule type" value="Genomic_DNA"/>
</dbReference>
<dbReference type="SMR" id="B4LHD4"/>
<dbReference type="FunCoup" id="B4LHD4">
    <property type="interactions" value="996"/>
</dbReference>
<proteinExistence type="predicted"/>
<keyword evidence="2" id="KW-1185">Reference proteome</keyword>
<evidence type="ECO:0000313" key="2">
    <source>
        <dbReference type="Proteomes" id="UP000008792"/>
    </source>
</evidence>
<name>B4LHD4_DROVI</name>
<organism evidence="1 2">
    <name type="scientific">Drosophila virilis</name>
    <name type="common">Fruit fly</name>
    <dbReference type="NCBI Taxonomy" id="7244"/>
    <lineage>
        <taxon>Eukaryota</taxon>
        <taxon>Metazoa</taxon>
        <taxon>Ecdysozoa</taxon>
        <taxon>Arthropoda</taxon>
        <taxon>Hexapoda</taxon>
        <taxon>Insecta</taxon>
        <taxon>Pterygota</taxon>
        <taxon>Neoptera</taxon>
        <taxon>Endopterygota</taxon>
        <taxon>Diptera</taxon>
        <taxon>Brachycera</taxon>
        <taxon>Muscomorpha</taxon>
        <taxon>Ephydroidea</taxon>
        <taxon>Drosophilidae</taxon>
        <taxon>Drosophila</taxon>
    </lineage>
</organism>
<dbReference type="HOGENOM" id="CLU_060119_0_0_1"/>
<dbReference type="KEGG" id="dvi:6623138"/>